<evidence type="ECO:0000259" key="9">
    <source>
        <dbReference type="PROSITE" id="PS50928"/>
    </source>
</evidence>
<feature type="transmembrane region" description="Helical" evidence="8">
    <location>
        <begin position="151"/>
        <end position="171"/>
    </location>
</feature>
<dbReference type="SUPFAM" id="SSF161098">
    <property type="entry name" value="MetI-like"/>
    <property type="match status" value="1"/>
</dbReference>
<dbReference type="PROSITE" id="PS50928">
    <property type="entry name" value="ABC_TM1"/>
    <property type="match status" value="1"/>
</dbReference>
<evidence type="ECO:0000313" key="11">
    <source>
        <dbReference type="Proteomes" id="UP001242480"/>
    </source>
</evidence>
<dbReference type="Pfam" id="PF00528">
    <property type="entry name" value="BPD_transp_1"/>
    <property type="match status" value="1"/>
</dbReference>
<dbReference type="PANTHER" id="PTHR43357">
    <property type="entry name" value="INNER MEMBRANE ABC TRANSPORTER PERMEASE PROTEIN YDCV"/>
    <property type="match status" value="1"/>
</dbReference>
<evidence type="ECO:0000256" key="8">
    <source>
        <dbReference type="RuleBase" id="RU363032"/>
    </source>
</evidence>
<reference evidence="10 11" key="1">
    <citation type="submission" date="2023-07" db="EMBL/GenBank/DDBJ databases">
        <title>Genomic Encyclopedia of Type Strains, Phase IV (KMG-IV): sequencing the most valuable type-strain genomes for metagenomic binning, comparative biology and taxonomic classification.</title>
        <authorList>
            <person name="Goeker M."/>
        </authorList>
    </citation>
    <scope>NUCLEOTIDE SEQUENCE [LARGE SCALE GENOMIC DNA]</scope>
    <source>
        <strain evidence="10 11">DSM 19619</strain>
    </source>
</reference>
<feature type="transmembrane region" description="Helical" evidence="8">
    <location>
        <begin position="110"/>
        <end position="131"/>
    </location>
</feature>
<evidence type="ECO:0000256" key="1">
    <source>
        <dbReference type="ARBA" id="ARBA00004429"/>
    </source>
</evidence>
<organism evidence="10 11">
    <name type="scientific">Labrys wisconsinensis</name>
    <dbReference type="NCBI Taxonomy" id="425677"/>
    <lineage>
        <taxon>Bacteria</taxon>
        <taxon>Pseudomonadati</taxon>
        <taxon>Pseudomonadota</taxon>
        <taxon>Alphaproteobacteria</taxon>
        <taxon>Hyphomicrobiales</taxon>
        <taxon>Xanthobacteraceae</taxon>
        <taxon>Labrys</taxon>
    </lineage>
</organism>
<comment type="subcellular location">
    <subcellularLocation>
        <location evidence="1">Cell inner membrane</location>
        <topology evidence="1">Multi-pass membrane protein</topology>
    </subcellularLocation>
    <subcellularLocation>
        <location evidence="8">Cell membrane</location>
        <topology evidence="8">Multi-pass membrane protein</topology>
    </subcellularLocation>
</comment>
<feature type="transmembrane region" description="Helical" evidence="8">
    <location>
        <begin position="192"/>
        <end position="218"/>
    </location>
</feature>
<keyword evidence="7 8" id="KW-0472">Membrane</keyword>
<dbReference type="Gene3D" id="1.10.3720.10">
    <property type="entry name" value="MetI-like"/>
    <property type="match status" value="1"/>
</dbReference>
<feature type="domain" description="ABC transmembrane type-1" evidence="9">
    <location>
        <begin position="72"/>
        <end position="261"/>
    </location>
</feature>
<dbReference type="PANTHER" id="PTHR43357:SF4">
    <property type="entry name" value="INNER MEMBRANE ABC TRANSPORTER PERMEASE PROTEIN YDCV"/>
    <property type="match status" value="1"/>
</dbReference>
<dbReference type="RefSeq" id="WP_307272895.1">
    <property type="nucleotide sequence ID" value="NZ_JAUSVX010000004.1"/>
</dbReference>
<name>A0ABU0J6B7_9HYPH</name>
<keyword evidence="6 8" id="KW-1133">Transmembrane helix</keyword>
<gene>
    <name evidence="10" type="ORF">QO011_002827</name>
</gene>
<dbReference type="CDD" id="cd06261">
    <property type="entry name" value="TM_PBP2"/>
    <property type="match status" value="1"/>
</dbReference>
<comment type="caution">
    <text evidence="10">The sequence shown here is derived from an EMBL/GenBank/DDBJ whole genome shotgun (WGS) entry which is preliminary data.</text>
</comment>
<evidence type="ECO:0000256" key="2">
    <source>
        <dbReference type="ARBA" id="ARBA00022448"/>
    </source>
</evidence>
<keyword evidence="5 8" id="KW-0812">Transmembrane</keyword>
<dbReference type="Proteomes" id="UP001242480">
    <property type="component" value="Unassembled WGS sequence"/>
</dbReference>
<keyword evidence="3" id="KW-1003">Cell membrane</keyword>
<keyword evidence="2 8" id="KW-0813">Transport</keyword>
<evidence type="ECO:0000256" key="4">
    <source>
        <dbReference type="ARBA" id="ARBA00022519"/>
    </source>
</evidence>
<dbReference type="InterPro" id="IPR035906">
    <property type="entry name" value="MetI-like_sf"/>
</dbReference>
<keyword evidence="4" id="KW-0997">Cell inner membrane</keyword>
<evidence type="ECO:0000256" key="5">
    <source>
        <dbReference type="ARBA" id="ARBA00022692"/>
    </source>
</evidence>
<evidence type="ECO:0000256" key="3">
    <source>
        <dbReference type="ARBA" id="ARBA00022475"/>
    </source>
</evidence>
<protein>
    <submittedName>
        <fullName evidence="10">Spermidine/putrescine transport system permease protein</fullName>
    </submittedName>
</protein>
<dbReference type="EMBL" id="JAUSVX010000004">
    <property type="protein sequence ID" value="MDQ0469811.1"/>
    <property type="molecule type" value="Genomic_DNA"/>
</dbReference>
<accession>A0ABU0J6B7</accession>
<dbReference type="InterPro" id="IPR000515">
    <property type="entry name" value="MetI-like"/>
</dbReference>
<feature type="transmembrane region" description="Helical" evidence="8">
    <location>
        <begin position="76"/>
        <end position="98"/>
    </location>
</feature>
<feature type="transmembrane region" description="Helical" evidence="8">
    <location>
        <begin position="16"/>
        <end position="41"/>
    </location>
</feature>
<evidence type="ECO:0000313" key="10">
    <source>
        <dbReference type="EMBL" id="MDQ0469811.1"/>
    </source>
</evidence>
<comment type="similarity">
    <text evidence="8">Belongs to the binding-protein-dependent transport system permease family.</text>
</comment>
<evidence type="ECO:0000256" key="6">
    <source>
        <dbReference type="ARBA" id="ARBA00022989"/>
    </source>
</evidence>
<keyword evidence="11" id="KW-1185">Reference proteome</keyword>
<sequence>MTTSGKTTATARLGSALLALAAALVLAFLMLPILVIVPLSFNAGRYLGFPLEGLSLRWYADFFGSPVWRGALGNSLVIALATTALATVLGTAAALGLARPGLPGRRLMQGLVLAPLIAPAVIVGVGMYFVFSTLQLTHTLPGLVLAHTALAVPFVVVTVGAAHAGLDARLLRAAASMGAPPWLAFRKITLPLIAPGVASGALFAFTTSLDEIVVTLFLAGPGQRTLPREMFSAAREALTPTIAAAATVLIAFSSALLAAFLFFRRRGG</sequence>
<evidence type="ECO:0000256" key="7">
    <source>
        <dbReference type="ARBA" id="ARBA00023136"/>
    </source>
</evidence>
<feature type="transmembrane region" description="Helical" evidence="8">
    <location>
        <begin position="238"/>
        <end position="263"/>
    </location>
</feature>
<proteinExistence type="inferred from homology"/>